<proteinExistence type="predicted"/>
<dbReference type="STRING" id="10195.A0A3M7RFJ2"/>
<dbReference type="GO" id="GO:0004356">
    <property type="term" value="F:glutamine synthetase activity"/>
    <property type="evidence" value="ECO:0007669"/>
    <property type="project" value="InterPro"/>
</dbReference>
<dbReference type="GO" id="GO:0005737">
    <property type="term" value="C:cytoplasm"/>
    <property type="evidence" value="ECO:0007669"/>
    <property type="project" value="TreeGrafter"/>
</dbReference>
<gene>
    <name evidence="1" type="ORF">BpHYR1_026728</name>
</gene>
<dbReference type="AlphaFoldDB" id="A0A3M7RFJ2"/>
<dbReference type="PANTHER" id="PTHR20852:SF57">
    <property type="entry name" value="GLUTAMINE SYNTHETASE 2 CYTOPLASMIC"/>
    <property type="match status" value="1"/>
</dbReference>
<dbReference type="Gene3D" id="3.10.20.70">
    <property type="entry name" value="Glutamine synthetase, N-terminal domain"/>
    <property type="match status" value="1"/>
</dbReference>
<protein>
    <submittedName>
        <fullName evidence="1">Glutamine synthetase</fullName>
    </submittedName>
</protein>
<dbReference type="PANTHER" id="PTHR20852">
    <property type="entry name" value="GLUTAMINE SYNTHETASE"/>
    <property type="match status" value="1"/>
</dbReference>
<reference evidence="1 2" key="1">
    <citation type="journal article" date="2018" name="Sci. Rep.">
        <title>Genomic signatures of local adaptation to the degree of environmental predictability in rotifers.</title>
        <authorList>
            <person name="Franch-Gras L."/>
            <person name="Hahn C."/>
            <person name="Garcia-Roger E.M."/>
            <person name="Carmona M.J."/>
            <person name="Serra M."/>
            <person name="Gomez A."/>
        </authorList>
    </citation>
    <scope>NUCLEOTIDE SEQUENCE [LARGE SCALE GENOMIC DNA]</scope>
    <source>
        <strain evidence="1">HYR1</strain>
    </source>
</reference>
<dbReference type="InterPro" id="IPR036651">
    <property type="entry name" value="Gln_synt_N_sf"/>
</dbReference>
<dbReference type="Proteomes" id="UP000276133">
    <property type="component" value="Unassembled WGS sequence"/>
</dbReference>
<comment type="caution">
    <text evidence="1">The sequence shown here is derived from an EMBL/GenBank/DDBJ whole genome shotgun (WGS) entry which is preliminary data.</text>
</comment>
<name>A0A3M7RFJ2_BRAPC</name>
<dbReference type="SUPFAM" id="SSF55931">
    <property type="entry name" value="Glutamine synthetase/guanido kinase"/>
    <property type="match status" value="1"/>
</dbReference>
<evidence type="ECO:0000313" key="2">
    <source>
        <dbReference type="Proteomes" id="UP000276133"/>
    </source>
</evidence>
<keyword evidence="2" id="KW-1185">Reference proteome</keyword>
<dbReference type="Gene3D" id="3.30.590.10">
    <property type="entry name" value="Glutamine synthetase/guanido kinase, catalytic domain"/>
    <property type="match status" value="1"/>
</dbReference>
<dbReference type="GO" id="GO:0006542">
    <property type="term" value="P:glutamine biosynthetic process"/>
    <property type="evidence" value="ECO:0007669"/>
    <property type="project" value="InterPro"/>
</dbReference>
<dbReference type="InterPro" id="IPR014746">
    <property type="entry name" value="Gln_synth/guanido_kin_cat_dom"/>
</dbReference>
<dbReference type="EMBL" id="REGN01003494">
    <property type="protein sequence ID" value="RNA22287.1"/>
    <property type="molecule type" value="Genomic_DNA"/>
</dbReference>
<accession>A0A3M7RFJ2</accession>
<dbReference type="InterPro" id="IPR050292">
    <property type="entry name" value="Glutamine_Synthetase"/>
</dbReference>
<organism evidence="1 2">
    <name type="scientific">Brachionus plicatilis</name>
    <name type="common">Marine rotifer</name>
    <name type="synonym">Brachionus muelleri</name>
    <dbReference type="NCBI Taxonomy" id="10195"/>
    <lineage>
        <taxon>Eukaryota</taxon>
        <taxon>Metazoa</taxon>
        <taxon>Spiralia</taxon>
        <taxon>Gnathifera</taxon>
        <taxon>Rotifera</taxon>
        <taxon>Eurotatoria</taxon>
        <taxon>Monogononta</taxon>
        <taxon>Pseudotrocha</taxon>
        <taxon>Ploima</taxon>
        <taxon>Brachionidae</taxon>
        <taxon>Brachionus</taxon>
    </lineage>
</organism>
<dbReference type="OrthoDB" id="532118at2759"/>
<sequence>MALNKQTSNRFDLLAQPRSFVLATYIWLDTDCHQVLRTKSRTLDFEPQSIDDVPEWDCAIAFATSYINTDFYIRPIRMFKDPFFSSNCSNKLVLCQNYKHDKTIADENKRVKCKETFDKLAKYNNKAKPTFIVEQIYALYENTGFQKIDMHLDKKSAKLPKWFHYCSIGIDHVTGRNVAECHYKACLYAGINIKSVNSEKNLSEWKFEIGPCEAFDLADQLIVARYILHRIAEDFNVVVKFESEAPNIISKLYFSIEQNDFILKNVNSIREALSKMDLKMGNCVLLLNKRINNGLSGILKLIHEQNKVELGEILERDMHLKNGQKSHFVNQLFSSSKLSSNFSCFFEIQIAQGSNCFDPYLLLDHLITIILSLLDPDV</sequence>
<evidence type="ECO:0000313" key="1">
    <source>
        <dbReference type="EMBL" id="RNA22287.1"/>
    </source>
</evidence>